<evidence type="ECO:0000313" key="3">
    <source>
        <dbReference type="Proteomes" id="UP001238179"/>
    </source>
</evidence>
<protein>
    <recommendedName>
        <fullName evidence="1">Putative regulatory protein FmdB zinc ribbon domain-containing protein</fullName>
    </recommendedName>
</protein>
<dbReference type="InterPro" id="IPR013429">
    <property type="entry name" value="Regulatory_FmdB_Zinc_ribbon"/>
</dbReference>
<dbReference type="KEGG" id="msil:METEAL_15440"/>
<dbReference type="Pfam" id="PF09723">
    <property type="entry name" value="Zn_ribbon_8"/>
    <property type="match status" value="1"/>
</dbReference>
<keyword evidence="3" id="KW-1185">Reference proteome</keyword>
<dbReference type="Proteomes" id="UP001238179">
    <property type="component" value="Chromosome"/>
</dbReference>
<dbReference type="RefSeq" id="WP_316415273.1">
    <property type="nucleotide sequence ID" value="NZ_AP027080.1"/>
</dbReference>
<name>A0AA48GMR6_9BACT</name>
<organism evidence="2 3">
    <name type="scientific">Mesoterricola silvestris</name>
    <dbReference type="NCBI Taxonomy" id="2927979"/>
    <lineage>
        <taxon>Bacteria</taxon>
        <taxon>Pseudomonadati</taxon>
        <taxon>Acidobacteriota</taxon>
        <taxon>Holophagae</taxon>
        <taxon>Holophagales</taxon>
        <taxon>Holophagaceae</taxon>
        <taxon>Mesoterricola</taxon>
    </lineage>
</organism>
<proteinExistence type="predicted"/>
<reference evidence="3" key="1">
    <citation type="journal article" date="2023" name="Int. J. Syst. Evol. Microbiol.">
        <title>Mesoterricola silvestris gen. nov., sp. nov., Mesoterricola sediminis sp. nov., Geothrix oryzae sp. nov., Geothrix edaphica sp. nov., Geothrix rubra sp. nov., and Geothrix limicola sp. nov., six novel members of Acidobacteriota isolated from soils.</title>
        <authorList>
            <person name="Itoh H."/>
            <person name="Sugisawa Y."/>
            <person name="Mise K."/>
            <person name="Xu Z."/>
            <person name="Kuniyasu M."/>
            <person name="Ushijima N."/>
            <person name="Kawano K."/>
            <person name="Kobayashi E."/>
            <person name="Shiratori Y."/>
            <person name="Masuda Y."/>
            <person name="Senoo K."/>
        </authorList>
    </citation>
    <scope>NUCLEOTIDE SEQUENCE [LARGE SCALE GENOMIC DNA]</scope>
    <source>
        <strain evidence="3">W79</strain>
    </source>
</reference>
<gene>
    <name evidence="2" type="ORF">METEAL_15440</name>
</gene>
<dbReference type="NCBIfam" id="TIGR02605">
    <property type="entry name" value="CxxC_CxxC_SSSS"/>
    <property type="match status" value="1"/>
</dbReference>
<dbReference type="AlphaFoldDB" id="A0AA48GMR6"/>
<feature type="domain" description="Putative regulatory protein FmdB zinc ribbon" evidence="1">
    <location>
        <begin position="1"/>
        <end position="41"/>
    </location>
</feature>
<dbReference type="EMBL" id="AP027080">
    <property type="protein sequence ID" value="BDU72370.1"/>
    <property type="molecule type" value="Genomic_DNA"/>
</dbReference>
<evidence type="ECO:0000313" key="2">
    <source>
        <dbReference type="EMBL" id="BDU72370.1"/>
    </source>
</evidence>
<accession>A0AA48GMR6</accession>
<sequence length="53" mass="6001">MPLYEYECSTCHDKREHLEPVAAPESQPCQECGGTAYRQVSAGWFQMGDGDYK</sequence>
<evidence type="ECO:0000259" key="1">
    <source>
        <dbReference type="SMART" id="SM00834"/>
    </source>
</evidence>
<dbReference type="SMART" id="SM00834">
    <property type="entry name" value="CxxC_CXXC_SSSS"/>
    <property type="match status" value="1"/>
</dbReference>